<sequence length="928" mass="107897">MDIYTNLILIKNNKTKEFEDKTKEIDYLKSFEDKVEIAYSNGKKSYRYNASNVQIFKKPKKVSLRDCIVYISDIPVRETSQILDFGEYIRVIEGGGKAEIHHKSQVRYENSCLKLNKTKAVFGYLKKLSMHVAVMEDGRTLLFDQYNKITKLSSDSVLSTYLEGRDIKSHKNKKAVIFPFGFNISQEKAVNAALQNSISIIEGPPGTGKTQTILNIIANLVYRDKNVGVVSGNNSATANVYEKLEKDRYGFINALLGRKDKKVNFFENKQVDLPDLKDWKLETEKEKSLLDSLKNMDSTLDDLLQKHNKMVKLKEKLSKFKLEQKYFKANFNWEYITTSNYSVFRKWPSDLILNFLPYFEKIMLRNKRMNLLIKAILFIDYGIYKFKYISEKQNTVVNSLKRDYYDRVIEHLEKEIAALENDLKGKSYDGLMEDFKDGSSKLFRAYIEKKYSKESRRRYTIKSFKYDFKNFIKDYPIILSTTNSIMTCIPENYLFDYLIIDEASQVDLVTASLALACCKNIVIVGDVKQLPQIVPSDIKENSDKLFYEANINEAYNYSEYSIISSLIKLYKDKLPRTLLCEHYRCHPKIIGFCNEKFYDNELVIMTKEKNRDVPLKIYKTAPGNHARKDKLNGGSWDNLRQIEVIRDEIINANKDKYRDCSSVGIICPYRKQAEEARKYFENLNIEIDTVHKFQGREKDTVIFSTVVNDINPFVDDENLINVAVSRAVKEFIIVTSNKLFKRHGSNIGDLIRYIEYNSLENPVVESEKISVFDLLYSEYSNKLLKIMNSAKNVSEYKSENLMYSVIEEVLNYPQYASFRCVIHIPLNSIVKDSSKFNNEEKAFIQNPWTHVDFLIFNKLDKEPVLVVEVDGYEYHMNSSEQRRRDAIKDKILKQIDLPILRVATNGSGEKEKLIEMLDGVIKMSGESD</sequence>
<dbReference type="InterPro" id="IPR050534">
    <property type="entry name" value="Coronavir_polyprotein_1ab"/>
</dbReference>
<comment type="caution">
    <text evidence="10">The sequence shown here is derived from an EMBL/GenBank/DDBJ whole genome shotgun (WGS) entry which is preliminary data.</text>
</comment>
<dbReference type="PANTHER" id="PTHR43788">
    <property type="entry name" value="DNA2/NAM7 HELICASE FAMILY MEMBER"/>
    <property type="match status" value="1"/>
</dbReference>
<dbReference type="InterPro" id="IPR041677">
    <property type="entry name" value="DNA2/NAM7_AAA_11"/>
</dbReference>
<dbReference type="Gene3D" id="3.40.960.10">
    <property type="entry name" value="VSR Endonuclease"/>
    <property type="match status" value="1"/>
</dbReference>
<evidence type="ECO:0000256" key="5">
    <source>
        <dbReference type="ARBA" id="ARBA00022840"/>
    </source>
</evidence>
<evidence type="ECO:0000259" key="8">
    <source>
        <dbReference type="Pfam" id="PF13086"/>
    </source>
</evidence>
<feature type="domain" description="DNA2/NAM7 helicase helicase" evidence="8">
    <location>
        <begin position="182"/>
        <end position="536"/>
    </location>
</feature>
<dbReference type="Pfam" id="PF13087">
    <property type="entry name" value="AAA_12"/>
    <property type="match status" value="1"/>
</dbReference>
<dbReference type="Proteomes" id="UP001623592">
    <property type="component" value="Unassembled WGS sequence"/>
</dbReference>
<accession>A0ABW8TCE1</accession>
<feature type="coiled-coil region" evidence="6">
    <location>
        <begin position="402"/>
        <end position="429"/>
    </location>
</feature>
<comment type="similarity">
    <text evidence="1">Belongs to the DNA2/NAM7 helicase family.</text>
</comment>
<dbReference type="InterPro" id="IPR041679">
    <property type="entry name" value="DNA2/NAM7-like_C"/>
</dbReference>
<dbReference type="Pfam" id="PF10881">
    <property type="entry name" value="DUF2726"/>
    <property type="match status" value="1"/>
</dbReference>
<gene>
    <name evidence="10" type="ORF">ACJDT4_06265</name>
</gene>
<dbReference type="InterPro" id="IPR047187">
    <property type="entry name" value="SF1_C_Upf1"/>
</dbReference>
<keyword evidence="3" id="KW-0378">Hydrolase</keyword>
<dbReference type="CDD" id="cd17934">
    <property type="entry name" value="DEXXQc_Upf1-like"/>
    <property type="match status" value="1"/>
</dbReference>
<reference evidence="10 11" key="1">
    <citation type="submission" date="2024-11" db="EMBL/GenBank/DDBJ databases">
        <authorList>
            <person name="Heng Y.C."/>
            <person name="Lim A.C.H."/>
            <person name="Lee J.K.Y."/>
            <person name="Kittelmann S."/>
        </authorList>
    </citation>
    <scope>NUCLEOTIDE SEQUENCE [LARGE SCALE GENOMIC DNA]</scope>
    <source>
        <strain evidence="10 11">WILCCON 0114</strain>
    </source>
</reference>
<dbReference type="EMBL" id="JBJIAA010000004">
    <property type="protein sequence ID" value="MFL0250021.1"/>
    <property type="molecule type" value="Genomic_DNA"/>
</dbReference>
<name>A0ABW8TCE1_9CLOT</name>
<evidence type="ECO:0000313" key="11">
    <source>
        <dbReference type="Proteomes" id="UP001623592"/>
    </source>
</evidence>
<dbReference type="SUPFAM" id="SSF52540">
    <property type="entry name" value="P-loop containing nucleoside triphosphate hydrolases"/>
    <property type="match status" value="1"/>
</dbReference>
<protein>
    <submittedName>
        <fullName evidence="10">AAA domain-containing protein</fullName>
    </submittedName>
</protein>
<dbReference type="PANTHER" id="PTHR43788:SF8">
    <property type="entry name" value="DNA-BINDING PROTEIN SMUBP-2"/>
    <property type="match status" value="1"/>
</dbReference>
<organism evidence="10 11">
    <name type="scientific">Clostridium neuense</name>
    <dbReference type="NCBI Taxonomy" id="1728934"/>
    <lineage>
        <taxon>Bacteria</taxon>
        <taxon>Bacillati</taxon>
        <taxon>Bacillota</taxon>
        <taxon>Clostridia</taxon>
        <taxon>Eubacteriales</taxon>
        <taxon>Clostridiaceae</taxon>
        <taxon>Clostridium</taxon>
    </lineage>
</organism>
<evidence type="ECO:0000256" key="3">
    <source>
        <dbReference type="ARBA" id="ARBA00022801"/>
    </source>
</evidence>
<evidence type="ECO:0000256" key="1">
    <source>
        <dbReference type="ARBA" id="ARBA00007913"/>
    </source>
</evidence>
<dbReference type="Gene3D" id="3.40.50.300">
    <property type="entry name" value="P-loop containing nucleotide triphosphate hydrolases"/>
    <property type="match status" value="3"/>
</dbReference>
<dbReference type="CDD" id="cd18808">
    <property type="entry name" value="SF1_C_Upf1"/>
    <property type="match status" value="1"/>
</dbReference>
<keyword evidence="2" id="KW-0547">Nucleotide-binding</keyword>
<dbReference type="Pfam" id="PF13086">
    <property type="entry name" value="AAA_11"/>
    <property type="match status" value="1"/>
</dbReference>
<dbReference type="RefSeq" id="WP_406786686.1">
    <property type="nucleotide sequence ID" value="NZ_JBJIAA010000004.1"/>
</dbReference>
<dbReference type="InterPro" id="IPR024402">
    <property type="entry name" value="DUF2726"/>
</dbReference>
<keyword evidence="4" id="KW-0347">Helicase</keyword>
<evidence type="ECO:0000256" key="6">
    <source>
        <dbReference type="SAM" id="Coils"/>
    </source>
</evidence>
<proteinExistence type="inferred from homology"/>
<dbReference type="InterPro" id="IPR027417">
    <property type="entry name" value="P-loop_NTPase"/>
</dbReference>
<feature type="domain" description="DUF2726" evidence="7">
    <location>
        <begin position="797"/>
        <end position="917"/>
    </location>
</feature>
<evidence type="ECO:0000259" key="9">
    <source>
        <dbReference type="Pfam" id="PF13087"/>
    </source>
</evidence>
<evidence type="ECO:0000256" key="4">
    <source>
        <dbReference type="ARBA" id="ARBA00022806"/>
    </source>
</evidence>
<keyword evidence="6" id="KW-0175">Coiled coil</keyword>
<evidence type="ECO:0000256" key="2">
    <source>
        <dbReference type="ARBA" id="ARBA00022741"/>
    </source>
</evidence>
<evidence type="ECO:0000259" key="7">
    <source>
        <dbReference type="Pfam" id="PF10881"/>
    </source>
</evidence>
<feature type="domain" description="DNA2/NAM7 helicase-like C-terminal" evidence="9">
    <location>
        <begin position="562"/>
        <end position="737"/>
    </location>
</feature>
<keyword evidence="5" id="KW-0067">ATP-binding</keyword>
<evidence type="ECO:0000313" key="10">
    <source>
        <dbReference type="EMBL" id="MFL0250021.1"/>
    </source>
</evidence>
<keyword evidence="11" id="KW-1185">Reference proteome</keyword>